<proteinExistence type="predicted"/>
<dbReference type="Pfam" id="PF00440">
    <property type="entry name" value="TetR_N"/>
    <property type="match status" value="1"/>
</dbReference>
<dbReference type="InterPro" id="IPR001647">
    <property type="entry name" value="HTH_TetR"/>
</dbReference>
<dbReference type="PANTHER" id="PTHR30055">
    <property type="entry name" value="HTH-TYPE TRANSCRIPTIONAL REGULATOR RUTR"/>
    <property type="match status" value="1"/>
</dbReference>
<evidence type="ECO:0000256" key="3">
    <source>
        <dbReference type="ARBA" id="ARBA00023163"/>
    </source>
</evidence>
<dbReference type="Gene3D" id="1.10.357.10">
    <property type="entry name" value="Tetracycline Repressor, domain 2"/>
    <property type="match status" value="1"/>
</dbReference>
<name>A0AAU3HRR5_9ACTN</name>
<feature type="DNA-binding region" description="H-T-H motif" evidence="4">
    <location>
        <begin position="51"/>
        <end position="70"/>
    </location>
</feature>
<protein>
    <submittedName>
        <fullName evidence="7">TetR/AcrR family transcriptional regulator</fullName>
    </submittedName>
</protein>
<dbReference type="InterPro" id="IPR041347">
    <property type="entry name" value="MftR_C"/>
</dbReference>
<evidence type="ECO:0000256" key="4">
    <source>
        <dbReference type="PROSITE-ProRule" id="PRU00335"/>
    </source>
</evidence>
<dbReference type="InterPro" id="IPR009057">
    <property type="entry name" value="Homeodomain-like_sf"/>
</dbReference>
<keyword evidence="2 4" id="KW-0238">DNA-binding</keyword>
<dbReference type="InterPro" id="IPR050109">
    <property type="entry name" value="HTH-type_TetR-like_transc_reg"/>
</dbReference>
<dbReference type="PRINTS" id="PR00455">
    <property type="entry name" value="HTHTETR"/>
</dbReference>
<evidence type="ECO:0000259" key="6">
    <source>
        <dbReference type="PROSITE" id="PS50977"/>
    </source>
</evidence>
<dbReference type="AlphaFoldDB" id="A0AAU3HRR5"/>
<keyword evidence="3" id="KW-0804">Transcription</keyword>
<dbReference type="SUPFAM" id="SSF46689">
    <property type="entry name" value="Homeodomain-like"/>
    <property type="match status" value="1"/>
</dbReference>
<evidence type="ECO:0000256" key="1">
    <source>
        <dbReference type="ARBA" id="ARBA00023015"/>
    </source>
</evidence>
<dbReference type="EMBL" id="CP109546">
    <property type="protein sequence ID" value="WTZ07758.1"/>
    <property type="molecule type" value="Genomic_DNA"/>
</dbReference>
<feature type="region of interest" description="Disordered" evidence="5">
    <location>
        <begin position="1"/>
        <end position="24"/>
    </location>
</feature>
<dbReference type="GO" id="GO:0003700">
    <property type="term" value="F:DNA-binding transcription factor activity"/>
    <property type="evidence" value="ECO:0007669"/>
    <property type="project" value="TreeGrafter"/>
</dbReference>
<evidence type="ECO:0000313" key="7">
    <source>
        <dbReference type="EMBL" id="WTZ07758.1"/>
    </source>
</evidence>
<dbReference type="PROSITE" id="PS50977">
    <property type="entry name" value="HTH_TETR_2"/>
    <property type="match status" value="1"/>
</dbReference>
<keyword evidence="1" id="KW-0805">Transcription regulation</keyword>
<evidence type="ECO:0000256" key="5">
    <source>
        <dbReference type="SAM" id="MobiDB-lite"/>
    </source>
</evidence>
<reference evidence="7" key="1">
    <citation type="submission" date="2022-10" db="EMBL/GenBank/DDBJ databases">
        <title>The complete genomes of actinobacterial strains from the NBC collection.</title>
        <authorList>
            <person name="Joergensen T.S."/>
            <person name="Alvarez Arevalo M."/>
            <person name="Sterndorff E.B."/>
            <person name="Faurdal D."/>
            <person name="Vuksanovic O."/>
            <person name="Mourched A.-S."/>
            <person name="Charusanti P."/>
            <person name="Shaw S."/>
            <person name="Blin K."/>
            <person name="Weber T."/>
        </authorList>
    </citation>
    <scope>NUCLEOTIDE SEQUENCE</scope>
    <source>
        <strain evidence="7">NBC_01393</strain>
    </source>
</reference>
<sequence length="221" mass="23512">MPDGAIDEHPGQGRGRTGRPPLTDERKAEIRLEIARAAVELFVDQGVTATTGDQIAQAVGLSTRTLWRYFPGKEACVSPLFAAGIDAIAAALRAWPAGAPLEDALEQASTNGEVLMARPEPPRVRTLLRLTRTEPGLRAVWLQAHDEAEPVFARALADRAGLGAVDLRSEIQAAMLNAALRAAVEHYAWRTDDAEPDPATARAELAGTIRSALVVAANGIT</sequence>
<gene>
    <name evidence="7" type="ORF">OG699_06980</name>
</gene>
<feature type="domain" description="HTH tetR-type" evidence="6">
    <location>
        <begin position="28"/>
        <end position="88"/>
    </location>
</feature>
<dbReference type="Pfam" id="PF17754">
    <property type="entry name" value="TetR_C_14"/>
    <property type="match status" value="1"/>
</dbReference>
<feature type="compositionally biased region" description="Basic and acidic residues" evidence="5">
    <location>
        <begin position="1"/>
        <end position="11"/>
    </location>
</feature>
<organism evidence="7">
    <name type="scientific">Streptomyces sp. NBC_01393</name>
    <dbReference type="NCBI Taxonomy" id="2903851"/>
    <lineage>
        <taxon>Bacteria</taxon>
        <taxon>Bacillati</taxon>
        <taxon>Actinomycetota</taxon>
        <taxon>Actinomycetes</taxon>
        <taxon>Kitasatosporales</taxon>
        <taxon>Streptomycetaceae</taxon>
        <taxon>Streptomyces</taxon>
    </lineage>
</organism>
<evidence type="ECO:0000256" key="2">
    <source>
        <dbReference type="ARBA" id="ARBA00023125"/>
    </source>
</evidence>
<dbReference type="PANTHER" id="PTHR30055:SF238">
    <property type="entry name" value="MYCOFACTOCIN BIOSYNTHESIS TRANSCRIPTIONAL REGULATOR MFTR-RELATED"/>
    <property type="match status" value="1"/>
</dbReference>
<dbReference type="GO" id="GO:0000976">
    <property type="term" value="F:transcription cis-regulatory region binding"/>
    <property type="evidence" value="ECO:0007669"/>
    <property type="project" value="TreeGrafter"/>
</dbReference>
<accession>A0AAU3HRR5</accession>